<feature type="region of interest" description="Disordered" evidence="1">
    <location>
        <begin position="20"/>
        <end position="40"/>
    </location>
</feature>
<sequence>MRRSTAAIIVTGVLLAGAAAPPASAAPGDPAPGWSTRPGETHRDVAVAGSGRVFSVSLPETGTLDHSALEHGYQSDWSRIEVPPSSQGGVIAGPGDYAMAVTGNVSRVFNGTSWNDPVTISPEIWRSKLVSNKDGDAALLWSGGSGLPFLSRLERGGSWVTGRVTGAPADVPRDVAINNAGKVTVVWAAPTGASTAEIRRTVLRPGGTSWFASRRIGTVNTARPPLTLVAEGEGRETVLAGNKLWWQETVTEKPTYQFRTSVRAKLATGDTATRLVWAEEANTEHQFYTRAAGTSWGPRVMLWEHPGPADDCDQGNEVGVGMVPGGRAYIATAIRSEVGETTEVCGGPYAAFQAVDRWSRVLGASGLFYSNAGSPFQIATGTAGPIVLEYEPGDWYVDWRMRFFSR</sequence>
<gene>
    <name evidence="3" type="ORF">ACFS27_04360</name>
</gene>
<keyword evidence="2" id="KW-0732">Signal</keyword>
<evidence type="ECO:0000313" key="3">
    <source>
        <dbReference type="EMBL" id="MFD2792778.1"/>
    </source>
</evidence>
<proteinExistence type="predicted"/>
<evidence type="ECO:0000313" key="4">
    <source>
        <dbReference type="Proteomes" id="UP001597479"/>
    </source>
</evidence>
<feature type="compositionally biased region" description="Low complexity" evidence="1">
    <location>
        <begin position="20"/>
        <end position="33"/>
    </location>
</feature>
<protein>
    <submittedName>
        <fullName evidence="3">Uncharacterized protein</fullName>
    </submittedName>
</protein>
<feature type="signal peptide" evidence="2">
    <location>
        <begin position="1"/>
        <end position="25"/>
    </location>
</feature>
<comment type="caution">
    <text evidence="3">The sequence shown here is derived from an EMBL/GenBank/DDBJ whole genome shotgun (WGS) entry which is preliminary data.</text>
</comment>
<reference evidence="4" key="1">
    <citation type="journal article" date="2019" name="Int. J. Syst. Evol. Microbiol.">
        <title>The Global Catalogue of Microorganisms (GCM) 10K type strain sequencing project: providing services to taxonomists for standard genome sequencing and annotation.</title>
        <authorList>
            <consortium name="The Broad Institute Genomics Platform"/>
            <consortium name="The Broad Institute Genome Sequencing Center for Infectious Disease"/>
            <person name="Wu L."/>
            <person name="Ma J."/>
        </authorList>
    </citation>
    <scope>NUCLEOTIDE SEQUENCE [LARGE SCALE GENOMIC DNA]</scope>
    <source>
        <strain evidence="4">CCM 7044</strain>
    </source>
</reference>
<evidence type="ECO:0000256" key="2">
    <source>
        <dbReference type="SAM" id="SignalP"/>
    </source>
</evidence>
<keyword evidence="4" id="KW-1185">Reference proteome</keyword>
<organism evidence="3 4">
    <name type="scientific">Promicromonospora vindobonensis</name>
    <dbReference type="NCBI Taxonomy" id="195748"/>
    <lineage>
        <taxon>Bacteria</taxon>
        <taxon>Bacillati</taxon>
        <taxon>Actinomycetota</taxon>
        <taxon>Actinomycetes</taxon>
        <taxon>Micrococcales</taxon>
        <taxon>Promicromonosporaceae</taxon>
        <taxon>Promicromonospora</taxon>
    </lineage>
</organism>
<name>A0ABW5VM53_9MICO</name>
<dbReference type="RefSeq" id="WP_377180622.1">
    <property type="nucleotide sequence ID" value="NZ_JBHUOG010000001.1"/>
</dbReference>
<accession>A0ABW5VM53</accession>
<dbReference type="Proteomes" id="UP001597479">
    <property type="component" value="Unassembled WGS sequence"/>
</dbReference>
<evidence type="ECO:0000256" key="1">
    <source>
        <dbReference type="SAM" id="MobiDB-lite"/>
    </source>
</evidence>
<feature type="chain" id="PRO_5046441010" evidence="2">
    <location>
        <begin position="26"/>
        <end position="406"/>
    </location>
</feature>
<dbReference type="EMBL" id="JBHUOG010000001">
    <property type="protein sequence ID" value="MFD2792778.1"/>
    <property type="molecule type" value="Genomic_DNA"/>
</dbReference>